<proteinExistence type="predicted"/>
<accession>A0A0W0X584</accession>
<dbReference type="PATRIC" id="fig|29423.5.peg.903"/>
<name>A0A0W0X584_9GAMM</name>
<dbReference type="Proteomes" id="UP000054858">
    <property type="component" value="Unassembled WGS sequence"/>
</dbReference>
<feature type="region of interest" description="Disordered" evidence="1">
    <location>
        <begin position="49"/>
        <end position="77"/>
    </location>
</feature>
<sequence>MTFFKRIPDEEWGKSCRKEAEAYDRKDRKHVLAQETTLTAEALQKIALAKRKGKEAQQPELPESPEQPESTEPPRPA</sequence>
<dbReference type="RefSeq" id="WP_025385538.1">
    <property type="nucleotide sequence ID" value="NZ_LCUA01000036.1"/>
</dbReference>
<evidence type="ECO:0000313" key="3">
    <source>
        <dbReference type="Proteomes" id="UP000054858"/>
    </source>
</evidence>
<dbReference type="AlphaFoldDB" id="A0A0W0X584"/>
<organism evidence="2 3">
    <name type="scientific">Legionella oakridgensis</name>
    <dbReference type="NCBI Taxonomy" id="29423"/>
    <lineage>
        <taxon>Bacteria</taxon>
        <taxon>Pseudomonadati</taxon>
        <taxon>Pseudomonadota</taxon>
        <taxon>Gammaproteobacteria</taxon>
        <taxon>Legionellales</taxon>
        <taxon>Legionellaceae</taxon>
        <taxon>Legionella</taxon>
    </lineage>
</organism>
<reference evidence="2 3" key="1">
    <citation type="submission" date="2015-11" db="EMBL/GenBank/DDBJ databases">
        <title>Genomic analysis of 38 Legionella species identifies large and diverse effector repertoires.</title>
        <authorList>
            <person name="Burstein D."/>
            <person name="Amaro F."/>
            <person name="Zusman T."/>
            <person name="Lifshitz Z."/>
            <person name="Cohen O."/>
            <person name="Gilbert J.A."/>
            <person name="Pupko T."/>
            <person name="Shuman H.A."/>
            <person name="Segal G."/>
        </authorList>
    </citation>
    <scope>NUCLEOTIDE SEQUENCE [LARGE SCALE GENOMIC DNA]</scope>
    <source>
        <strain evidence="2 3">Oak Ridge-10</strain>
    </source>
</reference>
<protein>
    <submittedName>
        <fullName evidence="2">Uncharacterized protein</fullName>
    </submittedName>
</protein>
<comment type="caution">
    <text evidence="2">The sequence shown here is derived from an EMBL/GenBank/DDBJ whole genome shotgun (WGS) entry which is preliminary data.</text>
</comment>
<dbReference type="EMBL" id="LNYP01000013">
    <property type="protein sequence ID" value="KTD39758.1"/>
    <property type="molecule type" value="Genomic_DNA"/>
</dbReference>
<evidence type="ECO:0000256" key="1">
    <source>
        <dbReference type="SAM" id="MobiDB-lite"/>
    </source>
</evidence>
<evidence type="ECO:0000313" key="2">
    <source>
        <dbReference type="EMBL" id="KTD39758.1"/>
    </source>
</evidence>
<gene>
    <name evidence="2" type="ORF">Loak_0865</name>
</gene>